<accession>A0A8T1W266</accession>
<keyword evidence="10 11" id="KW-0539">Nucleus</keyword>
<organism evidence="12 13">
    <name type="scientific">Phytophthora pseudosyringae</name>
    <dbReference type="NCBI Taxonomy" id="221518"/>
    <lineage>
        <taxon>Eukaryota</taxon>
        <taxon>Sar</taxon>
        <taxon>Stramenopiles</taxon>
        <taxon>Oomycota</taxon>
        <taxon>Peronosporomycetes</taxon>
        <taxon>Peronosporales</taxon>
        <taxon>Peronosporaceae</taxon>
        <taxon>Phytophthora</taxon>
    </lineage>
</organism>
<keyword evidence="4 11" id="KW-0156">Chromatin regulator</keyword>
<dbReference type="EMBL" id="JAGDFM010000074">
    <property type="protein sequence ID" value="KAG7387707.1"/>
    <property type="molecule type" value="Genomic_DNA"/>
</dbReference>
<dbReference type="GO" id="GO:0006368">
    <property type="term" value="P:transcription elongation by RNA polymerase II"/>
    <property type="evidence" value="ECO:0007669"/>
    <property type="project" value="UniProtKB-UniRule"/>
</dbReference>
<comment type="function">
    <text evidence="11">Involved in mRNA export coupled transcription activation by association with both the TREX-2 and the SAGA complexes. The transcription regulatory histone acetylation (HAT) complex SAGA is a multiprotein complex that activates transcription by remodeling chromatin and mediating histone acetylation and deubiquitination. Within the SAGA complex, participates to a subcomplex that specifically deubiquitinates histones. The SAGA complex is recruited to specific gene promoters by activators, where it is required for transcription. The TREX-2 complex functions in docking export-competent ribonucleoprotein particles (mRNPs) to the nuclear entrance of the nuclear pore complex (nuclear basket). TREX-2 participates in mRNA export and accurate chromatin positioning in the nucleus by tethering genes to the nuclear periphery.</text>
</comment>
<dbReference type="GO" id="GO:0006406">
    <property type="term" value="P:mRNA export from nucleus"/>
    <property type="evidence" value="ECO:0007669"/>
    <property type="project" value="UniProtKB-UniRule"/>
</dbReference>
<name>A0A8T1W266_9STRA</name>
<keyword evidence="8 11" id="KW-0010">Activator</keyword>
<keyword evidence="2 11" id="KW-0813">Transport</keyword>
<reference evidence="12" key="1">
    <citation type="submission" date="2021-02" db="EMBL/GenBank/DDBJ databases">
        <authorList>
            <person name="Palmer J.M."/>
        </authorList>
    </citation>
    <scope>NUCLEOTIDE SEQUENCE</scope>
    <source>
        <strain evidence="12">SCRP734</strain>
    </source>
</reference>
<proteinExistence type="inferred from homology"/>
<evidence type="ECO:0000256" key="1">
    <source>
        <dbReference type="ARBA" id="ARBA00004642"/>
    </source>
</evidence>
<dbReference type="OrthoDB" id="6221744at2759"/>
<dbReference type="AlphaFoldDB" id="A0A8T1W266"/>
<evidence type="ECO:0000256" key="4">
    <source>
        <dbReference type="ARBA" id="ARBA00022853"/>
    </source>
</evidence>
<evidence type="ECO:0000256" key="10">
    <source>
        <dbReference type="ARBA" id="ARBA00023242"/>
    </source>
</evidence>
<evidence type="ECO:0000256" key="3">
    <source>
        <dbReference type="ARBA" id="ARBA00022816"/>
    </source>
</evidence>
<dbReference type="GO" id="GO:0070390">
    <property type="term" value="C:transcription export complex 2"/>
    <property type="evidence" value="ECO:0007669"/>
    <property type="project" value="UniProtKB-UniRule"/>
</dbReference>
<evidence type="ECO:0000256" key="9">
    <source>
        <dbReference type="ARBA" id="ARBA00023163"/>
    </source>
</evidence>
<sequence length="141" mass="16009">MLDGRWLFGPITATIAQQGGLSLANAATMEETHADRQRQDEEVKGRISERLVQSGEKERLKELLRLRLVECGWRDEMKLHCKEVIRNKGIDQVTVEDLIEEITPKGRASVPEDVKNDLLEKIKAFVEKEADIKTAKADVKD</sequence>
<protein>
    <recommendedName>
        <fullName evidence="11">Transcription and mRNA export factor ENY2</fullName>
    </recommendedName>
    <alternativeName>
        <fullName evidence="11">Enhancer of yellow 2 transcription factor homolog</fullName>
    </alternativeName>
</protein>
<keyword evidence="7 11" id="KW-0805">Transcription regulation</keyword>
<dbReference type="GO" id="GO:0071819">
    <property type="term" value="C:DUBm complex"/>
    <property type="evidence" value="ECO:0007669"/>
    <property type="project" value="UniProtKB-UniRule"/>
</dbReference>
<dbReference type="GO" id="GO:0005654">
    <property type="term" value="C:nucleoplasm"/>
    <property type="evidence" value="ECO:0007669"/>
    <property type="project" value="UniProtKB-SubCell"/>
</dbReference>
<evidence type="ECO:0000256" key="6">
    <source>
        <dbReference type="ARBA" id="ARBA00023010"/>
    </source>
</evidence>
<keyword evidence="3 11" id="KW-0509">mRNA transport</keyword>
<keyword evidence="5 11" id="KW-0653">Protein transport</keyword>
<evidence type="ECO:0000313" key="12">
    <source>
        <dbReference type="EMBL" id="KAG7387707.1"/>
    </source>
</evidence>
<gene>
    <name evidence="12" type="primary">ENY2</name>
    <name evidence="12" type="ORF">PHYPSEUDO_013834</name>
</gene>
<dbReference type="FunFam" id="1.10.246.140:FF:000001">
    <property type="entry name" value="Transcription and mRNA export factor ENY2"/>
    <property type="match status" value="1"/>
</dbReference>
<evidence type="ECO:0000256" key="8">
    <source>
        <dbReference type="ARBA" id="ARBA00023159"/>
    </source>
</evidence>
<evidence type="ECO:0000256" key="7">
    <source>
        <dbReference type="ARBA" id="ARBA00023015"/>
    </source>
</evidence>
<evidence type="ECO:0000313" key="13">
    <source>
        <dbReference type="Proteomes" id="UP000694044"/>
    </source>
</evidence>
<dbReference type="PANTHER" id="PTHR12514">
    <property type="entry name" value="ENHANCER OF YELLOW 2 TRANSCRIPTION FACTOR"/>
    <property type="match status" value="1"/>
</dbReference>
<comment type="subcellular location">
    <subcellularLocation>
        <location evidence="1 11">Nucleus</location>
        <location evidence="1 11">Nucleoplasm</location>
    </subcellularLocation>
</comment>
<dbReference type="HAMAP" id="MF_03046">
    <property type="entry name" value="ENY2_Sus1"/>
    <property type="match status" value="1"/>
</dbReference>
<dbReference type="GO" id="GO:0006325">
    <property type="term" value="P:chromatin organization"/>
    <property type="evidence" value="ECO:0007669"/>
    <property type="project" value="UniProtKB-KW"/>
</dbReference>
<dbReference type="GO" id="GO:0005643">
    <property type="term" value="C:nuclear pore"/>
    <property type="evidence" value="ECO:0007669"/>
    <property type="project" value="UniProtKB-UniRule"/>
</dbReference>
<dbReference type="GO" id="GO:0015031">
    <property type="term" value="P:protein transport"/>
    <property type="evidence" value="ECO:0007669"/>
    <property type="project" value="UniProtKB-KW"/>
</dbReference>
<dbReference type="Pfam" id="PF10163">
    <property type="entry name" value="EnY2"/>
    <property type="match status" value="1"/>
</dbReference>
<keyword evidence="6 11" id="KW-0811">Translocation</keyword>
<dbReference type="Proteomes" id="UP000694044">
    <property type="component" value="Unassembled WGS sequence"/>
</dbReference>
<evidence type="ECO:0000256" key="5">
    <source>
        <dbReference type="ARBA" id="ARBA00022927"/>
    </source>
</evidence>
<keyword evidence="9 11" id="KW-0804">Transcription</keyword>
<evidence type="ECO:0000256" key="2">
    <source>
        <dbReference type="ARBA" id="ARBA00022448"/>
    </source>
</evidence>
<dbReference type="GO" id="GO:0003713">
    <property type="term" value="F:transcription coactivator activity"/>
    <property type="evidence" value="ECO:0007669"/>
    <property type="project" value="UniProtKB-UniRule"/>
</dbReference>
<comment type="caution">
    <text evidence="12">The sequence shown here is derived from an EMBL/GenBank/DDBJ whole genome shotgun (WGS) entry which is preliminary data.</text>
</comment>
<comment type="similarity">
    <text evidence="11">Belongs to the ENY2 family.</text>
</comment>
<keyword evidence="13" id="KW-1185">Reference proteome</keyword>
<comment type="subunit">
    <text evidence="11">Component of the nuclear pore complex (NPC)-associated TREX-2 complex (transcription and export complex 2). Component of the SAGA transcription coactivator-HAT complex. Within the SAGA complex, participates to a subcomplex of SAGA called the DUB module (deubiquitination module).</text>
</comment>
<dbReference type="InterPro" id="IPR018783">
    <property type="entry name" value="TF_ENY2"/>
</dbReference>
<dbReference type="GO" id="GO:0000124">
    <property type="term" value="C:SAGA complex"/>
    <property type="evidence" value="ECO:0007669"/>
    <property type="project" value="UniProtKB-UniRule"/>
</dbReference>
<evidence type="ECO:0000256" key="11">
    <source>
        <dbReference type="HAMAP-Rule" id="MF_03046"/>
    </source>
</evidence>